<evidence type="ECO:0000256" key="1">
    <source>
        <dbReference type="ARBA" id="ARBA00001966"/>
    </source>
</evidence>
<dbReference type="PROSITE" id="PS51918">
    <property type="entry name" value="RADICAL_SAM"/>
    <property type="match status" value="1"/>
</dbReference>
<dbReference type="Gene3D" id="3.20.20.70">
    <property type="entry name" value="Aldolase class I"/>
    <property type="match status" value="1"/>
</dbReference>
<dbReference type="PANTHER" id="PTHR13932:SF5">
    <property type="entry name" value="RADICAL S-ADENOSYL METHIONINE DOMAIN-CONTAINING PROTEIN 1, MITOCHONDRIAL"/>
    <property type="match status" value="1"/>
</dbReference>
<dbReference type="InterPro" id="IPR006638">
    <property type="entry name" value="Elp3/MiaA/NifB-like_rSAM"/>
</dbReference>
<dbReference type="Pfam" id="PF06969">
    <property type="entry name" value="HemN_C"/>
    <property type="match status" value="1"/>
</dbReference>
<dbReference type="KEGG" id="tvi:Thivi_2847"/>
<dbReference type="NCBIfam" id="TIGR00539">
    <property type="entry name" value="hemN_rel"/>
    <property type="match status" value="1"/>
</dbReference>
<evidence type="ECO:0000256" key="9">
    <source>
        <dbReference type="ARBA" id="ARBA00023186"/>
    </source>
</evidence>
<dbReference type="GO" id="GO:0005737">
    <property type="term" value="C:cytoplasm"/>
    <property type="evidence" value="ECO:0007669"/>
    <property type="project" value="UniProtKB-SubCell"/>
</dbReference>
<dbReference type="InterPro" id="IPR013785">
    <property type="entry name" value="Aldolase_TIM"/>
</dbReference>
<dbReference type="SUPFAM" id="SSF102114">
    <property type="entry name" value="Radical SAM enzymes"/>
    <property type="match status" value="1"/>
</dbReference>
<organism evidence="12 13">
    <name type="scientific">Thiocystis violascens (strain ATCC 17096 / DSM 198 / 6111)</name>
    <name type="common">Chromatium violascens</name>
    <dbReference type="NCBI Taxonomy" id="765911"/>
    <lineage>
        <taxon>Bacteria</taxon>
        <taxon>Pseudomonadati</taxon>
        <taxon>Pseudomonadota</taxon>
        <taxon>Gammaproteobacteria</taxon>
        <taxon>Chromatiales</taxon>
        <taxon>Chromatiaceae</taxon>
        <taxon>Thiocystis</taxon>
    </lineage>
</organism>
<sequence>MREDAPGIMGAIEPPPLALYIHTPWCVRKCPYCDFNSHAADRSPPFDRYVAQLLADLDMELRAPAARRPLSSIFIGGGTPSLFPGPAIRTLLDGIRARTRLAPEIEITLEANPGAADAHRFDAYRAAGVNRLSIGVQSLSDRQLARLGRIHRAADARAAVAAARAAGFENLNLDLMFALPDQTLHNAAADLDALIELAPEHVSYYQLTLESGTDFFAHPPALPDGDLAADLAAQGLERLSLSGYRQYEVSAYARAQRQCRHNLNYWRFGDYLGIGAGAHGKLTVSTEESAGWRIRRSVKNPHPQTYLEAPSELLAGSLFELTEQDCVCEFALNAMRLTQGFELGLFGQTTGRPIALIADLLGRAAADGLLILSANWIRPTPLGRDFLDDLVSRFLFHDSQADAG</sequence>
<keyword evidence="8 10" id="KW-0411">Iron-sulfur</keyword>
<comment type="function">
    <text evidence="10">Probably acts as a heme chaperone, transferring heme to an unknown acceptor. Binds one molecule of heme per monomer, possibly covalently. Binds 1 [4Fe-4S] cluster. The cluster is coordinated with 3 cysteines and an exchangeable S-adenosyl-L-methionine.</text>
</comment>
<dbReference type="SFLD" id="SFLDG01065">
    <property type="entry name" value="anaerobic_coproporphyrinogen-I"/>
    <property type="match status" value="1"/>
</dbReference>
<dbReference type="Pfam" id="PF04055">
    <property type="entry name" value="Radical_SAM"/>
    <property type="match status" value="1"/>
</dbReference>
<keyword evidence="10" id="KW-0963">Cytoplasm</keyword>
<keyword evidence="13" id="KW-1185">Reference proteome</keyword>
<protein>
    <recommendedName>
        <fullName evidence="3 10">Heme chaperone HemW</fullName>
    </recommendedName>
</protein>
<evidence type="ECO:0000313" key="13">
    <source>
        <dbReference type="Proteomes" id="UP000006062"/>
    </source>
</evidence>
<keyword evidence="4 10" id="KW-0349">Heme</keyword>
<evidence type="ECO:0000259" key="11">
    <source>
        <dbReference type="PROSITE" id="PS51918"/>
    </source>
</evidence>
<evidence type="ECO:0000256" key="7">
    <source>
        <dbReference type="ARBA" id="ARBA00023004"/>
    </source>
</evidence>
<dbReference type="InterPro" id="IPR010723">
    <property type="entry name" value="HemN_C"/>
</dbReference>
<proteinExistence type="inferred from homology"/>
<keyword evidence="6 10" id="KW-0479">Metal-binding</keyword>
<feature type="domain" description="Radical SAM core" evidence="11">
    <location>
        <begin position="11"/>
        <end position="245"/>
    </location>
</feature>
<keyword evidence="10" id="KW-0004">4Fe-4S</keyword>
<dbReference type="SFLD" id="SFLDG01082">
    <property type="entry name" value="B12-binding_domain_containing"/>
    <property type="match status" value="1"/>
</dbReference>
<dbReference type="AlphaFoldDB" id="I3YCP2"/>
<dbReference type="STRING" id="765911.Thivi_2847"/>
<evidence type="ECO:0000256" key="6">
    <source>
        <dbReference type="ARBA" id="ARBA00022723"/>
    </source>
</evidence>
<evidence type="ECO:0000256" key="5">
    <source>
        <dbReference type="ARBA" id="ARBA00022691"/>
    </source>
</evidence>
<comment type="subcellular location">
    <subcellularLocation>
        <location evidence="10">Cytoplasm</location>
    </subcellularLocation>
</comment>
<dbReference type="SFLD" id="SFLDF00562">
    <property type="entry name" value="HemN-like__clustered_with_heat"/>
    <property type="match status" value="1"/>
</dbReference>
<accession>I3YCP2</accession>
<dbReference type="SMART" id="SM00729">
    <property type="entry name" value="Elp3"/>
    <property type="match status" value="1"/>
</dbReference>
<dbReference type="GO" id="GO:0051539">
    <property type="term" value="F:4 iron, 4 sulfur cluster binding"/>
    <property type="evidence" value="ECO:0007669"/>
    <property type="project" value="UniProtKB-UniRule"/>
</dbReference>
<comment type="cofactor">
    <cofactor evidence="1">
        <name>[4Fe-4S] cluster</name>
        <dbReference type="ChEBI" id="CHEBI:49883"/>
    </cofactor>
</comment>
<dbReference type="InterPro" id="IPR007197">
    <property type="entry name" value="rSAM"/>
</dbReference>
<evidence type="ECO:0000256" key="8">
    <source>
        <dbReference type="ARBA" id="ARBA00023014"/>
    </source>
</evidence>
<dbReference type="InterPro" id="IPR058240">
    <property type="entry name" value="rSAM_sf"/>
</dbReference>
<name>I3YCP2_THIV6</name>
<evidence type="ECO:0000256" key="4">
    <source>
        <dbReference type="ARBA" id="ARBA00022617"/>
    </source>
</evidence>
<dbReference type="eggNOG" id="COG0635">
    <property type="taxonomic scope" value="Bacteria"/>
</dbReference>
<dbReference type="SFLD" id="SFLDS00029">
    <property type="entry name" value="Radical_SAM"/>
    <property type="match status" value="1"/>
</dbReference>
<comment type="similarity">
    <text evidence="2">Belongs to the anaerobic coproporphyrinogen-III oxidase family. HemW subfamily.</text>
</comment>
<dbReference type="SFLD" id="SFLDF00288">
    <property type="entry name" value="HemN-like__clustered_with_nucl"/>
    <property type="match status" value="1"/>
</dbReference>
<dbReference type="GO" id="GO:0006779">
    <property type="term" value="P:porphyrin-containing compound biosynthetic process"/>
    <property type="evidence" value="ECO:0007669"/>
    <property type="project" value="InterPro"/>
</dbReference>
<dbReference type="RefSeq" id="WP_014779192.1">
    <property type="nucleotide sequence ID" value="NC_018012.1"/>
</dbReference>
<evidence type="ECO:0000313" key="12">
    <source>
        <dbReference type="EMBL" id="AFL74760.1"/>
    </source>
</evidence>
<dbReference type="PANTHER" id="PTHR13932">
    <property type="entry name" value="COPROPORPHYRINIGEN III OXIDASE"/>
    <property type="match status" value="1"/>
</dbReference>
<dbReference type="InterPro" id="IPR004559">
    <property type="entry name" value="HemW-like"/>
</dbReference>
<dbReference type="EMBL" id="CP003154">
    <property type="protein sequence ID" value="AFL74760.1"/>
    <property type="molecule type" value="Genomic_DNA"/>
</dbReference>
<dbReference type="InterPro" id="IPR034505">
    <property type="entry name" value="Coproporphyrinogen-III_oxidase"/>
</dbReference>
<keyword evidence="9 10" id="KW-0143">Chaperone</keyword>
<dbReference type="CDD" id="cd01335">
    <property type="entry name" value="Radical_SAM"/>
    <property type="match status" value="1"/>
</dbReference>
<keyword evidence="12" id="KW-0560">Oxidoreductase</keyword>
<evidence type="ECO:0000256" key="3">
    <source>
        <dbReference type="ARBA" id="ARBA00017228"/>
    </source>
</evidence>
<dbReference type="Proteomes" id="UP000006062">
    <property type="component" value="Chromosome"/>
</dbReference>
<gene>
    <name evidence="12" type="ordered locus">Thivi_2847</name>
</gene>
<dbReference type="GO" id="GO:0004109">
    <property type="term" value="F:coproporphyrinogen oxidase activity"/>
    <property type="evidence" value="ECO:0007669"/>
    <property type="project" value="InterPro"/>
</dbReference>
<evidence type="ECO:0000256" key="2">
    <source>
        <dbReference type="ARBA" id="ARBA00006100"/>
    </source>
</evidence>
<dbReference type="GO" id="GO:0046872">
    <property type="term" value="F:metal ion binding"/>
    <property type="evidence" value="ECO:0007669"/>
    <property type="project" value="UniProtKB-UniRule"/>
</dbReference>
<dbReference type="HOGENOM" id="CLU_027579_2_1_6"/>
<reference evidence="12 13" key="1">
    <citation type="submission" date="2012-06" db="EMBL/GenBank/DDBJ databases">
        <title>Complete sequence of Thiocystis violascens DSM 198.</title>
        <authorList>
            <consortium name="US DOE Joint Genome Institute"/>
            <person name="Lucas S."/>
            <person name="Han J."/>
            <person name="Lapidus A."/>
            <person name="Cheng J.-F."/>
            <person name="Goodwin L."/>
            <person name="Pitluck S."/>
            <person name="Peters L."/>
            <person name="Ovchinnikova G."/>
            <person name="Teshima H."/>
            <person name="Detter J.C."/>
            <person name="Han C."/>
            <person name="Tapia R."/>
            <person name="Land M."/>
            <person name="Hauser L."/>
            <person name="Kyrpides N."/>
            <person name="Ivanova N."/>
            <person name="Pagani I."/>
            <person name="Vogl K."/>
            <person name="Liu Z."/>
            <person name="Frigaard N.-U."/>
            <person name="Bryant D."/>
            <person name="Woyke T."/>
        </authorList>
    </citation>
    <scope>NUCLEOTIDE SEQUENCE [LARGE SCALE GENOMIC DNA]</scope>
    <source>
        <strain evidence="13">ATCC 17096 / DSM 198 / 6111</strain>
    </source>
</reference>
<keyword evidence="5 10" id="KW-0949">S-adenosyl-L-methionine</keyword>
<keyword evidence="7 10" id="KW-0408">Iron</keyword>
<evidence type="ECO:0000256" key="10">
    <source>
        <dbReference type="RuleBase" id="RU364116"/>
    </source>
</evidence>